<keyword evidence="5" id="KW-1185">Reference proteome</keyword>
<dbReference type="AlphaFoldDB" id="A0A1I2T6N3"/>
<keyword evidence="1" id="KW-0998">Cell outer membrane</keyword>
<protein>
    <submittedName>
        <fullName evidence="4">TonB-dependent outer membrane receptor, SusC/RagA subfamily, signature region</fullName>
    </submittedName>
</protein>
<comment type="subcellular location">
    <subcellularLocation>
        <location evidence="1">Cell outer membrane</location>
        <topology evidence="1">Multi-pass membrane protein</topology>
    </subcellularLocation>
</comment>
<name>A0A1I2T6N3_9SPHI</name>
<dbReference type="InterPro" id="IPR008964">
    <property type="entry name" value="Invasin/intimin_cell_adhesion"/>
</dbReference>
<dbReference type="EMBL" id="FOPP01000001">
    <property type="protein sequence ID" value="SFG60654.1"/>
    <property type="molecule type" value="Genomic_DNA"/>
</dbReference>
<organism evidence="4 5">
    <name type="scientific">Pedobacter insulae</name>
    <dbReference type="NCBI Taxonomy" id="414048"/>
    <lineage>
        <taxon>Bacteria</taxon>
        <taxon>Pseudomonadati</taxon>
        <taxon>Bacteroidota</taxon>
        <taxon>Sphingobacteriia</taxon>
        <taxon>Sphingobacteriales</taxon>
        <taxon>Sphingobacteriaceae</taxon>
        <taxon>Pedobacter</taxon>
    </lineage>
</organism>
<keyword evidence="1" id="KW-0472">Membrane</keyword>
<keyword evidence="2" id="KW-0732">Signal</keyword>
<dbReference type="PROSITE" id="PS52016">
    <property type="entry name" value="TONB_DEPENDENT_REC_3"/>
    <property type="match status" value="1"/>
</dbReference>
<dbReference type="STRING" id="414048.SAMN04489864_101231"/>
<dbReference type="InterPro" id="IPR037066">
    <property type="entry name" value="Plug_dom_sf"/>
</dbReference>
<dbReference type="GO" id="GO:0009279">
    <property type="term" value="C:cell outer membrane"/>
    <property type="evidence" value="ECO:0007669"/>
    <property type="project" value="UniProtKB-SubCell"/>
</dbReference>
<dbReference type="Gene3D" id="2.60.40.1930">
    <property type="match status" value="1"/>
</dbReference>
<dbReference type="InterPro" id="IPR012910">
    <property type="entry name" value="Plug_dom"/>
</dbReference>
<dbReference type="Proteomes" id="UP000199666">
    <property type="component" value="Unassembled WGS sequence"/>
</dbReference>
<dbReference type="Gene3D" id="2.170.130.10">
    <property type="entry name" value="TonB-dependent receptor, plug domain"/>
    <property type="match status" value="1"/>
</dbReference>
<dbReference type="InterPro" id="IPR008969">
    <property type="entry name" value="CarboxyPept-like_regulatory"/>
</dbReference>
<gene>
    <name evidence="4" type="ORF">SAMN04489864_101231</name>
</gene>
<feature type="signal peptide" evidence="2">
    <location>
        <begin position="1"/>
        <end position="20"/>
    </location>
</feature>
<evidence type="ECO:0000256" key="1">
    <source>
        <dbReference type="PROSITE-ProRule" id="PRU01360"/>
    </source>
</evidence>
<dbReference type="RefSeq" id="WP_090991717.1">
    <property type="nucleotide sequence ID" value="NZ_FOPP01000001.1"/>
</dbReference>
<dbReference type="SUPFAM" id="SSF49464">
    <property type="entry name" value="Carboxypeptidase regulatory domain-like"/>
    <property type="match status" value="1"/>
</dbReference>
<evidence type="ECO:0000259" key="3">
    <source>
        <dbReference type="Pfam" id="PF07715"/>
    </source>
</evidence>
<reference evidence="4 5" key="1">
    <citation type="submission" date="2016-10" db="EMBL/GenBank/DDBJ databases">
        <authorList>
            <person name="de Groot N.N."/>
        </authorList>
    </citation>
    <scope>NUCLEOTIDE SEQUENCE [LARGE SCALE GENOMIC DNA]</scope>
    <source>
        <strain evidence="4 5">DSM 18684</strain>
    </source>
</reference>
<keyword evidence="1" id="KW-0813">Transport</keyword>
<evidence type="ECO:0000256" key="2">
    <source>
        <dbReference type="SAM" id="SignalP"/>
    </source>
</evidence>
<dbReference type="OrthoDB" id="609485at2"/>
<keyword evidence="4" id="KW-0675">Receptor</keyword>
<evidence type="ECO:0000313" key="4">
    <source>
        <dbReference type="EMBL" id="SFG60654.1"/>
    </source>
</evidence>
<dbReference type="InterPro" id="IPR039426">
    <property type="entry name" value="TonB-dep_rcpt-like"/>
</dbReference>
<dbReference type="Pfam" id="PF07715">
    <property type="entry name" value="Plug"/>
    <property type="match status" value="1"/>
</dbReference>
<keyword evidence="1" id="KW-0812">Transmembrane</keyword>
<feature type="chain" id="PRO_5011487144" evidence="2">
    <location>
        <begin position="21"/>
        <end position="893"/>
    </location>
</feature>
<dbReference type="SUPFAM" id="SSF56935">
    <property type="entry name" value="Porins"/>
    <property type="match status" value="1"/>
</dbReference>
<comment type="similarity">
    <text evidence="1">Belongs to the TonB-dependent receptor family.</text>
</comment>
<proteinExistence type="inferred from homology"/>
<feature type="domain" description="TonB-dependent receptor plug" evidence="3">
    <location>
        <begin position="706"/>
        <end position="790"/>
    </location>
</feature>
<keyword evidence="1" id="KW-1134">Transmembrane beta strand</keyword>
<dbReference type="SUPFAM" id="SSF49373">
    <property type="entry name" value="Invasin/intimin cell-adhesion fragments"/>
    <property type="match status" value="1"/>
</dbReference>
<evidence type="ECO:0000313" key="5">
    <source>
        <dbReference type="Proteomes" id="UP000199666"/>
    </source>
</evidence>
<sequence length="893" mass="98816">MKTRFFALCVLLITTLGVSAFVADDPFAELLKRLTEFTKKYPQEKVHLHLDKPYYAIGDDIWFKAYVTDTRTTALTTVSKILYVELIDEKDSLKQQLKLPLLNGIGWGDFKLPDSLYEGNYRIRAYTQLMRNAGPNFFFDKTIKIGNSWANKVFVKTNYLFSQEGNQEKVNSTIQFTDKTGKPFGNTEVSYIVELSARTITKGKATTNEQGEITIPIVNTQPNIYKTGKITATITLADKQKITKLIPLTTTSVLTDVQFFPESGTLVQNLPSKIAFKAVNANGKGEDIKGVIMDSDGTEITSFESSHLGMGSFFVSPQAGKTYRAKVKFKNGSEKMFNLPKANVSGYVLSVNNADTGKVNLKVLLSDDLIGKGRLNLLVQQNGSIYFSVKIPTGKNVATASLPKSELPSGIITITLFNDENAPVAERLIFQNNKLDKINVGVENLKEGYQKRELMSLNLSSTNTGKPIVGSFSVAVTNTTAIKPDPLNETNILTSLLLTSDLKGYVENPNYYFMDADLNTRLALDHLLLTQGWRKIDWKAVDNSQLPVHNFQAETELKISGTVTTNSGKPVPNGKVSLFSSSAGIFAIDTLTDAKGRFNFNKLEFPDSAKFVIQARNEKGKRDVQITLDIIPGQLITSNKNIGDIEINVNEQLKNYLQNSDDYFNELTKRGVLSKTIQLKKVEIVGQKKLVEHSSNLNGAGRADAIITAKDLENTPQLSMYLSGRIAGVTVRNGQAYLRQSSGPMNIVLDGMSMTGFSLDDINVFDIETIEVLKNIGNTAIYGSQGGNGVLVITTKRGGSSSVSTYSPGIITYSPKGYAISRQFYSPKYDTHPDSRPDLRTTVYWNPNILSDEKGKFKLEYFNTDEPGLYRIVIEGIDLLGNLARETFTYQVN</sequence>
<accession>A0A1I2T6N3</accession>